<accession>A0AAD9VEL6</accession>
<evidence type="ECO:0000313" key="1">
    <source>
        <dbReference type="EMBL" id="KAK2571651.1"/>
    </source>
</evidence>
<proteinExistence type="predicted"/>
<sequence length="117" mass="13002">MSYKQIERSEKQLVSQASCSVQPVSGLFKSVIFGPSMPAPSLNIGSKFESAKVMLKNDSLELNFYPDDCFEHDDYNIITRDWIGNYSFYIKVCHSVVRGQGADYANRSGSRGGGVHP</sequence>
<evidence type="ECO:0000313" key="2">
    <source>
        <dbReference type="Proteomes" id="UP001249851"/>
    </source>
</evidence>
<comment type="caution">
    <text evidence="1">The sequence shown here is derived from an EMBL/GenBank/DDBJ whole genome shotgun (WGS) entry which is preliminary data.</text>
</comment>
<reference evidence="1" key="1">
    <citation type="journal article" date="2023" name="G3 (Bethesda)">
        <title>Whole genome assembly and annotation of the endangered Caribbean coral Acropora cervicornis.</title>
        <authorList>
            <person name="Selwyn J.D."/>
            <person name="Vollmer S.V."/>
        </authorList>
    </citation>
    <scope>NUCLEOTIDE SEQUENCE</scope>
    <source>
        <strain evidence="1">K2</strain>
    </source>
</reference>
<protein>
    <submittedName>
        <fullName evidence="1">Uncharacterized protein</fullName>
    </submittedName>
</protein>
<name>A0AAD9VEL6_ACRCE</name>
<dbReference type="EMBL" id="JARQWQ010000005">
    <property type="protein sequence ID" value="KAK2571651.1"/>
    <property type="molecule type" value="Genomic_DNA"/>
</dbReference>
<reference evidence="1" key="2">
    <citation type="journal article" date="2023" name="Science">
        <title>Genomic signatures of disease resistance in endangered staghorn corals.</title>
        <authorList>
            <person name="Vollmer S.V."/>
            <person name="Selwyn J.D."/>
            <person name="Despard B.A."/>
            <person name="Roesel C.L."/>
        </authorList>
    </citation>
    <scope>NUCLEOTIDE SEQUENCE</scope>
    <source>
        <strain evidence="1">K2</strain>
    </source>
</reference>
<organism evidence="1 2">
    <name type="scientific">Acropora cervicornis</name>
    <name type="common">Staghorn coral</name>
    <dbReference type="NCBI Taxonomy" id="6130"/>
    <lineage>
        <taxon>Eukaryota</taxon>
        <taxon>Metazoa</taxon>
        <taxon>Cnidaria</taxon>
        <taxon>Anthozoa</taxon>
        <taxon>Hexacorallia</taxon>
        <taxon>Scleractinia</taxon>
        <taxon>Astrocoeniina</taxon>
        <taxon>Acroporidae</taxon>
        <taxon>Acropora</taxon>
    </lineage>
</organism>
<dbReference type="AlphaFoldDB" id="A0AAD9VEL6"/>
<gene>
    <name evidence="1" type="ORF">P5673_003019</name>
</gene>
<keyword evidence="2" id="KW-1185">Reference proteome</keyword>
<dbReference type="Proteomes" id="UP001249851">
    <property type="component" value="Unassembled WGS sequence"/>
</dbReference>